<dbReference type="KEGG" id="scd:Spica_2329"/>
<organism evidence="2 3">
    <name type="scientific">Gracilinema caldarium (strain ATCC 51460 / DSM 7334 / H1)</name>
    <name type="common">Treponema caldarium</name>
    <dbReference type="NCBI Taxonomy" id="744872"/>
    <lineage>
        <taxon>Bacteria</taxon>
        <taxon>Pseudomonadati</taxon>
        <taxon>Spirochaetota</taxon>
        <taxon>Spirochaetia</taxon>
        <taxon>Spirochaetales</taxon>
        <taxon>Breznakiellaceae</taxon>
        <taxon>Gracilinema</taxon>
    </lineage>
</organism>
<gene>
    <name evidence="2" type="ordered locus">Spica_2329</name>
</gene>
<name>F8F3S1_GRAC1</name>
<feature type="chain" id="PRO_5003376560" description="DUF4251 domain-containing protein" evidence="1">
    <location>
        <begin position="26"/>
        <end position="158"/>
    </location>
</feature>
<proteinExistence type="predicted"/>
<sequence>MNFYRIKRCTFLFTLLCNVFVVSYAQTNFYDTSLDLLQDPSWLVGASLQSIITQFGSPMAVYTVRGQESWQDDVVFSYEGIDLYWYQNRVWQIAVPQGYGIKQGDSREIVLTVLGEPLIQQDTYLIFRLPSRGWPLRLKVQLTEEHKVNGLFVYRPDY</sequence>
<dbReference type="RefSeq" id="WP_013969721.1">
    <property type="nucleotide sequence ID" value="NC_015732.1"/>
</dbReference>
<dbReference type="HOGENOM" id="CLU_141079_0_0_12"/>
<evidence type="ECO:0000256" key="1">
    <source>
        <dbReference type="SAM" id="SignalP"/>
    </source>
</evidence>
<keyword evidence="3" id="KW-1185">Reference proteome</keyword>
<protein>
    <recommendedName>
        <fullName evidence="4">DUF4251 domain-containing protein</fullName>
    </recommendedName>
</protein>
<dbReference type="OrthoDB" id="362180at2"/>
<feature type="signal peptide" evidence="1">
    <location>
        <begin position="1"/>
        <end position="25"/>
    </location>
</feature>
<dbReference type="AlphaFoldDB" id="F8F3S1"/>
<dbReference type="STRING" id="744872.Spica_2329"/>
<dbReference type="eggNOG" id="ENOG502ZHVZ">
    <property type="taxonomic scope" value="Bacteria"/>
</dbReference>
<keyword evidence="1" id="KW-0732">Signal</keyword>
<accession>F8F3S1</accession>
<evidence type="ECO:0000313" key="2">
    <source>
        <dbReference type="EMBL" id="AEJ20440.1"/>
    </source>
</evidence>
<evidence type="ECO:0000313" key="3">
    <source>
        <dbReference type="Proteomes" id="UP000000503"/>
    </source>
</evidence>
<dbReference type="Proteomes" id="UP000000503">
    <property type="component" value="Chromosome"/>
</dbReference>
<dbReference type="EMBL" id="CP002868">
    <property type="protein sequence ID" value="AEJ20440.1"/>
    <property type="molecule type" value="Genomic_DNA"/>
</dbReference>
<evidence type="ECO:0008006" key="4">
    <source>
        <dbReference type="Google" id="ProtNLM"/>
    </source>
</evidence>
<reference evidence="3" key="1">
    <citation type="journal article" date="2013" name="Stand. Genomic Sci.">
        <title>Genome sequence of the thermophilic fresh-water bacterium Spirochaeta caldaria type strain (H1(T)), reclassification of Spirochaeta caldaria, Spirochaeta stenostrepta, and Spirochaeta zuelzerae in the genus Treponema as Treponema caldaria comb. nov., Treponema stenostrepta comb. nov., and Treponema zuelzerae comb. nov., and emendation of the genus Treponema.</title>
        <authorList>
            <person name="Abt B."/>
            <person name="Goker M."/>
            <person name="Scheuner C."/>
            <person name="Han C."/>
            <person name="Lu M."/>
            <person name="Misra M."/>
            <person name="Lapidus A."/>
            <person name="Nolan M."/>
            <person name="Lucas S."/>
            <person name="Hammon N."/>
            <person name="Deshpande S."/>
            <person name="Cheng J.F."/>
            <person name="Tapia R."/>
            <person name="Goodwin L.A."/>
            <person name="Pitluck S."/>
            <person name="Liolios K."/>
            <person name="Pagani I."/>
            <person name="Ivanova N."/>
            <person name="Mavromatis K."/>
            <person name="Mikhailova N."/>
            <person name="Huntemann M."/>
            <person name="Pati A."/>
            <person name="Chen A."/>
            <person name="Palaniappan K."/>
            <person name="Land M."/>
            <person name="Hauser L."/>
            <person name="Jeffries C.D."/>
            <person name="Rohde M."/>
            <person name="Spring S."/>
            <person name="Gronow S."/>
            <person name="Detter J.C."/>
            <person name="Bristow J."/>
            <person name="Eisen J.A."/>
            <person name="Markowitz V."/>
            <person name="Hugenholtz P."/>
            <person name="Kyrpides N.C."/>
            <person name="Woyke T."/>
            <person name="Klenk H.P."/>
        </authorList>
    </citation>
    <scope>NUCLEOTIDE SEQUENCE</scope>
    <source>
        <strain evidence="3">ATCC 51460 / DSM 7334 / H1</strain>
    </source>
</reference>